<reference evidence="1 2" key="1">
    <citation type="submission" date="2011-02" db="EMBL/GenBank/DDBJ databases">
        <authorList>
            <person name="Nelson K.E."/>
            <person name="Sutton G."/>
            <person name="Torralba M."/>
            <person name="Durkin S."/>
            <person name="Harkins D."/>
            <person name="Montgomery R."/>
            <person name="Ziemer C."/>
            <person name="Klaassens E."/>
            <person name="Ocuiv P."/>
            <person name="Morrison M."/>
        </authorList>
    </citation>
    <scope>NUCLEOTIDE SEQUENCE [LARGE SCALE GENOMIC DNA]</scope>
    <source>
        <strain evidence="1 2">8</strain>
    </source>
</reference>
<comment type="caution">
    <text evidence="1">The sequence shown here is derived from an EMBL/GenBank/DDBJ whole genome shotgun (WGS) entry which is preliminary data.</text>
</comment>
<gene>
    <name evidence="1" type="ORF">CUS_6519</name>
</gene>
<keyword evidence="2" id="KW-1185">Reference proteome</keyword>
<accession>E9SA68</accession>
<dbReference type="Proteomes" id="UP000004259">
    <property type="component" value="Unassembled WGS sequence"/>
</dbReference>
<dbReference type="EMBL" id="ADKM02000050">
    <property type="protein sequence ID" value="EGC03858.1"/>
    <property type="molecule type" value="Genomic_DNA"/>
</dbReference>
<organism evidence="1 2">
    <name type="scientific">Ruminococcus albus 8</name>
    <dbReference type="NCBI Taxonomy" id="246199"/>
    <lineage>
        <taxon>Bacteria</taxon>
        <taxon>Bacillati</taxon>
        <taxon>Bacillota</taxon>
        <taxon>Clostridia</taxon>
        <taxon>Eubacteriales</taxon>
        <taxon>Oscillospiraceae</taxon>
        <taxon>Ruminococcus</taxon>
    </lineage>
</organism>
<evidence type="ECO:0000313" key="2">
    <source>
        <dbReference type="Proteomes" id="UP000004259"/>
    </source>
</evidence>
<sequence length="42" mass="5057">MIFNVSILYTKYHVKSSVFVKKCYNIFKKHREDSRHVLPQTA</sequence>
<name>E9SA68_RUMAL</name>
<proteinExistence type="predicted"/>
<dbReference type="AlphaFoldDB" id="E9SA68"/>
<protein>
    <submittedName>
        <fullName evidence="1">Uncharacterized protein</fullName>
    </submittedName>
</protein>
<evidence type="ECO:0000313" key="1">
    <source>
        <dbReference type="EMBL" id="EGC03858.1"/>
    </source>
</evidence>